<proteinExistence type="predicted"/>
<feature type="domain" description="PH" evidence="4">
    <location>
        <begin position="1533"/>
        <end position="1643"/>
    </location>
</feature>
<feature type="compositionally biased region" description="Polar residues" evidence="3">
    <location>
        <begin position="361"/>
        <end position="372"/>
    </location>
</feature>
<dbReference type="InterPro" id="IPR052007">
    <property type="entry name" value="Bud4"/>
</dbReference>
<organism evidence="5 6">
    <name type="scientific">Henningerozyma blattae (strain ATCC 34711 / CBS 6284 / DSM 70876 / NBRC 10599 / NRRL Y-10934 / UCD 77-7)</name>
    <name type="common">Yeast</name>
    <name type="synonym">Tetrapisispora blattae</name>
    <dbReference type="NCBI Taxonomy" id="1071380"/>
    <lineage>
        <taxon>Eukaryota</taxon>
        <taxon>Fungi</taxon>
        <taxon>Dikarya</taxon>
        <taxon>Ascomycota</taxon>
        <taxon>Saccharomycotina</taxon>
        <taxon>Saccharomycetes</taxon>
        <taxon>Saccharomycetales</taxon>
        <taxon>Saccharomycetaceae</taxon>
        <taxon>Henningerozyma</taxon>
    </lineage>
</organism>
<accession>I2H957</accession>
<dbReference type="InterPro" id="IPR011993">
    <property type="entry name" value="PH-like_dom_sf"/>
</dbReference>
<dbReference type="FunCoup" id="I2H957">
    <property type="interactions" value="188"/>
</dbReference>
<dbReference type="EMBL" id="HE806324">
    <property type="protein sequence ID" value="CCH62909.1"/>
    <property type="molecule type" value="Genomic_DNA"/>
</dbReference>
<dbReference type="eggNOG" id="ENOG502REBM">
    <property type="taxonomic scope" value="Eukaryota"/>
</dbReference>
<dbReference type="PROSITE" id="PS50003">
    <property type="entry name" value="PH_DOMAIN"/>
    <property type="match status" value="1"/>
</dbReference>
<evidence type="ECO:0000256" key="2">
    <source>
        <dbReference type="ARBA" id="ARBA00023306"/>
    </source>
</evidence>
<dbReference type="PANTHER" id="PTHR36100">
    <property type="entry name" value="BUD SITE SELECTION PROTEIN 4"/>
    <property type="match status" value="1"/>
</dbReference>
<evidence type="ECO:0000313" key="6">
    <source>
        <dbReference type="Proteomes" id="UP000002866"/>
    </source>
</evidence>
<dbReference type="GO" id="GO:0007120">
    <property type="term" value="P:axial cellular bud site selection"/>
    <property type="evidence" value="ECO:0007669"/>
    <property type="project" value="TreeGrafter"/>
</dbReference>
<keyword evidence="2" id="KW-0131">Cell cycle</keyword>
<sequence>MSSAKEDVMESLLKEIDFEMEYTIGSLKSSKQIDSASDTKRFSIPLQDIGDETMEMLVSHNTKRNIVINNNTSVLQSPIRSHSRVTSISSTTSPIMVLSEIPILSPTKEKHRIPVEDPSVFSAATVSASSAYEEYSSDMTSPNEDELTKHNYNSTKEYYSSAKLDTNNINMTHNSNSFIIENPYSKKHLHQNSITVVPYGSEKQPSTNNMFPSPAASAHTTPSHTVSPPTASPPYKLDNTTIEDFVSATDHQSTIDSVPDISISSVNKNDTTELICDDTEKQLNYTLEKRITKDSNTLQSISHILHSTSIDKTSTTINSYNDDNNNDDDHNNNNNNNNMPNKAFQSDKSFETAELASHQNIEIRNNTISSNAESEDLSAELADNSGNSVDDDDEDGSNDLHLIQTQSDNESKHDFDKIIDDSIGQIDDHFKIPLTNNGGNLARDASLLSSVDDLEQSTNDIILGRGTKISSIHKSSSNSTSHSLANSLANINAASTTVSIQNIDTDIENDHDNSIIPDSLELHQTSEQHEDSPVSQDVAMMNDSQIFRHDDRESSTNIIELSAQQDSRSINIQYVHDNPKYNDVRSINNDYSPSPSPQYSPSPSPRFSTSATLQYSNVNNDIISSPMTKASTTIVPIINNKSSSIDMNSSLTTNSIDNFQNFEIASQDSTNIANNNNMAEQVSQNEDIISKESNLSGNSLNLINSTETFDNIQDTETEESDQSSETESNDIESKTNTLEHSLQPMPSVIAQSLTEQSEDQIEEQYFDTSSQIGDLVDDKIELPKKSASIIPTLPPLPKFDSLFVDDPFGDSIDYSRDSIDITKANKPSNYLSIWHMQDDISKAANFTTTSPAVSDNSQFSHRSISTCSTKSSASCVTNTSGNFRFRPRVVSRSRIYNPSYQPEISYGFDLDDMNDNNSSNTDFERRQIQKDYKRKITPIRVKTLQSKRISSTSSNRDNNAMEFPSIWKIADEENIEKKTNISNSTIMNYSIIKLNDLKEQEEADNVQDDLHAEINDDANDTIQKNSSYLVENLHSEIVTDEDINVVGEQSVQSKSKYIPETIGDSELLPTLPLVDDTAEFDALLGQLDDSSNSDKSFSSITTKNRQSSYNIWNEKSIQNTSIEKLPHVSNDVLNDLLDFNGSTTDDSINIEKSLNRANGHGSLKTPIKDVSIGQGLNINGFNAVEADEVSDEDISIVQEVFTHDTIPVIQVLDETPKEKTIHCSNPFKVTNNPISPKPEENSSDGCISKTSGLSLNEDYYAKSSQVDILPNEYVSKALVTSHSTEFNDLTVTTINKLPTPEQINPLSDKGNLYLTISNIKNFTLVGAQGRTASYAIEFDNGQNVIQTEWEPIPQNGIIEINKEFELVLEPGVKRFIITLKCRYNKQTHEMVEILDKIPISKKYPFSKQQYKFERRYTKRQTDHDEWEYLFAQDGSFARCEIELTNEFLNLVKFNNSEFNMEMNNNWARIPPKSRTSPPQDKVNIYDLPRRRPYKVADLKFAGCYLERTSKDERFPRSIKYAKTIVEKYRCQQRIFKTGYLLQEGGDVTANIQRKYFKLQGTSLVGYHEVTRTANIIINLLKVSKVLNSDDVAQEEGRNFTNTVLFGDCVQLVFEDGEAITLNTEGRQANGKNDWYDKLKEIVSLNICHQPWVKQFSEFSRMTDI</sequence>
<dbReference type="CDD" id="cd13278">
    <property type="entry name" value="PH_Bud4"/>
    <property type="match status" value="1"/>
</dbReference>
<dbReference type="InterPro" id="IPR001849">
    <property type="entry name" value="PH_domain"/>
</dbReference>
<feature type="region of interest" description="Disordered" evidence="3">
    <location>
        <begin position="314"/>
        <end position="344"/>
    </location>
</feature>
<feature type="compositionally biased region" description="Pro residues" evidence="3">
    <location>
        <begin position="594"/>
        <end position="604"/>
    </location>
</feature>
<keyword evidence="6" id="KW-1185">Reference proteome</keyword>
<reference evidence="5 6" key="1">
    <citation type="journal article" date="2011" name="Proc. Natl. Acad. Sci. U.S.A.">
        <title>Evolutionary erosion of yeast sex chromosomes by mating-type switching accidents.</title>
        <authorList>
            <person name="Gordon J.L."/>
            <person name="Armisen D."/>
            <person name="Proux-Wera E."/>
            <person name="Oheigeartaigh S.S."/>
            <person name="Byrne K.P."/>
            <person name="Wolfe K.H."/>
        </authorList>
    </citation>
    <scope>NUCLEOTIDE SEQUENCE [LARGE SCALE GENOMIC DNA]</scope>
    <source>
        <strain evidence="6">ATCC 34711 / CBS 6284 / DSM 70876 / NBRC 10599 / NRRL Y-10934 / UCD 77-7</strain>
    </source>
</reference>
<feature type="compositionally biased region" description="Acidic residues" evidence="3">
    <location>
        <begin position="713"/>
        <end position="730"/>
    </location>
</feature>
<evidence type="ECO:0000313" key="5">
    <source>
        <dbReference type="EMBL" id="CCH62909.1"/>
    </source>
</evidence>
<dbReference type="OrthoDB" id="2123378at2759"/>
<evidence type="ECO:0000259" key="4">
    <source>
        <dbReference type="PROSITE" id="PS50003"/>
    </source>
</evidence>
<dbReference type="KEGG" id="tbl:TBLA_0I02510"/>
<feature type="region of interest" description="Disordered" evidence="3">
    <location>
        <begin position="579"/>
        <end position="608"/>
    </location>
</feature>
<dbReference type="GO" id="GO:0005525">
    <property type="term" value="F:GTP binding"/>
    <property type="evidence" value="ECO:0007669"/>
    <property type="project" value="TreeGrafter"/>
</dbReference>
<keyword evidence="1" id="KW-0132">Cell division</keyword>
<feature type="compositionally biased region" description="Low complexity" evidence="3">
    <location>
        <begin position="212"/>
        <end position="229"/>
    </location>
</feature>
<dbReference type="GeneID" id="14498086"/>
<dbReference type="STRING" id="1071380.I2H957"/>
<dbReference type="GO" id="GO:0000142">
    <property type="term" value="C:cellular bud neck contractile ring"/>
    <property type="evidence" value="ECO:0007669"/>
    <property type="project" value="TreeGrafter"/>
</dbReference>
<dbReference type="HOGENOM" id="CLU_242037_0_0_1"/>
<gene>
    <name evidence="5" type="primary">TBLA0I02510</name>
    <name evidence="5" type="ORF">TBLA_0I02510</name>
</gene>
<feature type="region of interest" description="Disordered" evidence="3">
    <location>
        <begin position="361"/>
        <end position="412"/>
    </location>
</feature>
<dbReference type="InParanoid" id="I2H957"/>
<feature type="region of interest" description="Disordered" evidence="3">
    <location>
        <begin position="199"/>
        <end position="236"/>
    </location>
</feature>
<dbReference type="RefSeq" id="XP_004182428.1">
    <property type="nucleotide sequence ID" value="XM_004182380.1"/>
</dbReference>
<dbReference type="Gene3D" id="2.30.29.30">
    <property type="entry name" value="Pleckstrin-homology domain (PH domain)/Phosphotyrosine-binding domain (PTB)"/>
    <property type="match status" value="1"/>
</dbReference>
<protein>
    <recommendedName>
        <fullName evidence="4">PH domain-containing protein</fullName>
    </recommendedName>
</protein>
<name>I2H957_HENB6</name>
<evidence type="ECO:0000256" key="3">
    <source>
        <dbReference type="SAM" id="MobiDB-lite"/>
    </source>
</evidence>
<dbReference type="GO" id="GO:0097271">
    <property type="term" value="P:protein localization to bud neck"/>
    <property type="evidence" value="ECO:0007669"/>
    <property type="project" value="TreeGrafter"/>
</dbReference>
<dbReference type="PANTHER" id="PTHR36100:SF1">
    <property type="entry name" value="BUD SITE SELECTION PROTEIN 4"/>
    <property type="match status" value="1"/>
</dbReference>
<feature type="region of interest" description="Disordered" evidence="3">
    <location>
        <begin position="709"/>
        <end position="743"/>
    </location>
</feature>
<evidence type="ECO:0000256" key="1">
    <source>
        <dbReference type="ARBA" id="ARBA00022618"/>
    </source>
</evidence>
<dbReference type="Proteomes" id="UP000002866">
    <property type="component" value="Chromosome 9"/>
</dbReference>